<accession>A0A0L6U1B7</accession>
<protein>
    <recommendedName>
        <fullName evidence="6">Histidine kinase</fullName>
    </recommendedName>
</protein>
<dbReference type="OrthoDB" id="505470at2"/>
<evidence type="ECO:0000259" key="3">
    <source>
        <dbReference type="Pfam" id="PF10114"/>
    </source>
</evidence>
<feature type="coiled-coil region" evidence="1">
    <location>
        <begin position="179"/>
        <end position="209"/>
    </location>
</feature>
<gene>
    <name evidence="4" type="ORF">AKG39_07235</name>
</gene>
<dbReference type="Pfam" id="PF06580">
    <property type="entry name" value="His_kinase"/>
    <property type="match status" value="1"/>
</dbReference>
<feature type="domain" description="PocR" evidence="3">
    <location>
        <begin position="8"/>
        <end position="174"/>
    </location>
</feature>
<feature type="domain" description="Signal transduction histidine kinase internal region" evidence="2">
    <location>
        <begin position="207"/>
        <end position="279"/>
    </location>
</feature>
<dbReference type="InterPro" id="IPR010559">
    <property type="entry name" value="Sig_transdc_His_kin_internal"/>
</dbReference>
<dbReference type="EMBL" id="LGYO01000016">
    <property type="protein sequence ID" value="KNZ42298.1"/>
    <property type="molecule type" value="Genomic_DNA"/>
</dbReference>
<dbReference type="GO" id="GO:0000155">
    <property type="term" value="F:phosphorelay sensor kinase activity"/>
    <property type="evidence" value="ECO:0007669"/>
    <property type="project" value="InterPro"/>
</dbReference>
<dbReference type="RefSeq" id="WP_050739712.1">
    <property type="nucleotide sequence ID" value="NZ_LGYO01000016.1"/>
</dbReference>
<dbReference type="InterPro" id="IPR050640">
    <property type="entry name" value="Bact_2-comp_sensor_kinase"/>
</dbReference>
<reference evidence="5" key="1">
    <citation type="submission" date="2015-07" db="EMBL/GenBank/DDBJ databases">
        <title>Draft genome sequence of Acetobacterium bakii DSM 8293, a potential psychrophilic chemical producer through syngas fermentation.</title>
        <authorList>
            <person name="Song Y."/>
            <person name="Hwang S."/>
            <person name="Cho B.-K."/>
        </authorList>
    </citation>
    <scope>NUCLEOTIDE SEQUENCE [LARGE SCALE GENOMIC DNA]</scope>
    <source>
        <strain evidence="5">DSM 8239</strain>
    </source>
</reference>
<evidence type="ECO:0000313" key="5">
    <source>
        <dbReference type="Proteomes" id="UP000036873"/>
    </source>
</evidence>
<keyword evidence="5" id="KW-1185">Reference proteome</keyword>
<organism evidence="4 5">
    <name type="scientific">Acetobacterium bakii</name>
    <dbReference type="NCBI Taxonomy" id="52689"/>
    <lineage>
        <taxon>Bacteria</taxon>
        <taxon>Bacillati</taxon>
        <taxon>Bacillota</taxon>
        <taxon>Clostridia</taxon>
        <taxon>Eubacteriales</taxon>
        <taxon>Eubacteriaceae</taxon>
        <taxon>Acetobacterium</taxon>
    </lineage>
</organism>
<comment type="caution">
    <text evidence="4">The sequence shown here is derived from an EMBL/GenBank/DDBJ whole genome shotgun (WGS) entry which is preliminary data.</text>
</comment>
<dbReference type="InterPro" id="IPR018771">
    <property type="entry name" value="PocR_dom"/>
</dbReference>
<sequence>MHVIHLTDLVSVEILEELLQQYYEATGMASSIVDFQGRTITSHKFLPVCESIRSIPELEKLCIQSDAYAGLTASITREPYIYQCPCGLIDCAVPIFVEDTCVGQIMTGQVLLTGVDLDKVPKIFDYLPDIFKNSNAFHYTDIYHEKILALSLKEITAYTKLLKIIAQLISVMGYQNILNERYKEQQIKLLEEKKEIAETKANVAKLKFNLLENQLPITFLVESFNSIYQQAIIEEATETADIIFSISSLLRRTLYRKESLVPLEEEIDYIQNYITIKNLSRNFKVTIEEQINQECAKKNIPITLIQSIVEHLFFINIDKQNISSIIMISAIEIDNKMVLALSCNHVKLPIVNIKETTNRNILSSLFSRTTCLTLNNLLRMLSAFYNESYDITIIETEDNCGKIVISLPLNLE</sequence>
<dbReference type="AlphaFoldDB" id="A0A0L6U1B7"/>
<evidence type="ECO:0000256" key="1">
    <source>
        <dbReference type="SAM" id="Coils"/>
    </source>
</evidence>
<name>A0A0L6U1B7_9FIRM</name>
<evidence type="ECO:0008006" key="6">
    <source>
        <dbReference type="Google" id="ProtNLM"/>
    </source>
</evidence>
<dbReference type="Pfam" id="PF10114">
    <property type="entry name" value="PocR"/>
    <property type="match status" value="1"/>
</dbReference>
<keyword evidence="1" id="KW-0175">Coiled coil</keyword>
<dbReference type="PANTHER" id="PTHR34220:SF7">
    <property type="entry name" value="SENSOR HISTIDINE KINASE YPDA"/>
    <property type="match status" value="1"/>
</dbReference>
<evidence type="ECO:0000259" key="2">
    <source>
        <dbReference type="Pfam" id="PF06580"/>
    </source>
</evidence>
<dbReference type="Proteomes" id="UP000036873">
    <property type="component" value="Unassembled WGS sequence"/>
</dbReference>
<dbReference type="GO" id="GO:0016020">
    <property type="term" value="C:membrane"/>
    <property type="evidence" value="ECO:0007669"/>
    <property type="project" value="InterPro"/>
</dbReference>
<dbReference type="STRING" id="52689.AKG39_07235"/>
<dbReference type="PANTHER" id="PTHR34220">
    <property type="entry name" value="SENSOR HISTIDINE KINASE YPDA"/>
    <property type="match status" value="1"/>
</dbReference>
<evidence type="ECO:0000313" key="4">
    <source>
        <dbReference type="EMBL" id="KNZ42298.1"/>
    </source>
</evidence>
<proteinExistence type="predicted"/>